<evidence type="ECO:0000256" key="7">
    <source>
        <dbReference type="ARBA" id="ARBA00047899"/>
    </source>
</evidence>
<dbReference type="GO" id="GO:0004674">
    <property type="term" value="F:protein serine/threonine kinase activity"/>
    <property type="evidence" value="ECO:0007669"/>
    <property type="project" value="UniProtKB-KW"/>
</dbReference>
<comment type="catalytic activity">
    <reaction evidence="7">
        <text>L-threonyl-[protein] + ATP = O-phospho-L-threonyl-[protein] + ADP + H(+)</text>
        <dbReference type="Rhea" id="RHEA:46608"/>
        <dbReference type="Rhea" id="RHEA-COMP:11060"/>
        <dbReference type="Rhea" id="RHEA-COMP:11605"/>
        <dbReference type="ChEBI" id="CHEBI:15378"/>
        <dbReference type="ChEBI" id="CHEBI:30013"/>
        <dbReference type="ChEBI" id="CHEBI:30616"/>
        <dbReference type="ChEBI" id="CHEBI:61977"/>
        <dbReference type="ChEBI" id="CHEBI:456216"/>
        <dbReference type="EC" id="2.7.11.1"/>
    </reaction>
</comment>
<evidence type="ECO:0000256" key="2">
    <source>
        <dbReference type="ARBA" id="ARBA00012513"/>
    </source>
</evidence>
<evidence type="ECO:0000313" key="10">
    <source>
        <dbReference type="Proteomes" id="UP000518266"/>
    </source>
</evidence>
<accession>A0A7J5XX49</accession>
<dbReference type="InterPro" id="IPR022165">
    <property type="entry name" value="PKK"/>
</dbReference>
<gene>
    <name evidence="9" type="ORF">F7725_006961</name>
</gene>
<comment type="similarity">
    <text evidence="1">Belongs to the protein kinase superfamily. STE Ser/Thr protein kinase family. STE20 subfamily.</text>
</comment>
<dbReference type="InterPro" id="IPR051585">
    <property type="entry name" value="STE20_Ser/Thr_Kinases"/>
</dbReference>
<comment type="caution">
    <text evidence="9">The sequence shown here is derived from an EMBL/GenBank/DDBJ whole genome shotgun (WGS) entry which is preliminary data.</text>
</comment>
<dbReference type="EMBL" id="JAAKFY010000020">
    <property type="protein sequence ID" value="KAF3841099.1"/>
    <property type="molecule type" value="Genomic_DNA"/>
</dbReference>
<protein>
    <recommendedName>
        <fullName evidence="2">non-specific serine/threonine protein kinase</fullName>
        <ecNumber evidence="2">2.7.11.1</ecNumber>
    </recommendedName>
</protein>
<sequence length="72" mass="9120">MQRRFDQEMNAKKKHYDVELENLEKFQKQTIEKMEGDHHVKLKEETKRIKFEQERDLHRFQDQMKHKKKEVH</sequence>
<evidence type="ECO:0000256" key="8">
    <source>
        <dbReference type="ARBA" id="ARBA00048679"/>
    </source>
</evidence>
<dbReference type="EC" id="2.7.11.1" evidence="2"/>
<proteinExistence type="inferred from homology"/>
<evidence type="ECO:0000313" key="9">
    <source>
        <dbReference type="EMBL" id="KAF3841099.1"/>
    </source>
</evidence>
<comment type="catalytic activity">
    <reaction evidence="8">
        <text>L-seryl-[protein] + ATP = O-phospho-L-seryl-[protein] + ADP + H(+)</text>
        <dbReference type="Rhea" id="RHEA:17989"/>
        <dbReference type="Rhea" id="RHEA-COMP:9863"/>
        <dbReference type="Rhea" id="RHEA-COMP:11604"/>
        <dbReference type="ChEBI" id="CHEBI:15378"/>
        <dbReference type="ChEBI" id="CHEBI:29999"/>
        <dbReference type="ChEBI" id="CHEBI:30616"/>
        <dbReference type="ChEBI" id="CHEBI:83421"/>
        <dbReference type="ChEBI" id="CHEBI:456216"/>
        <dbReference type="EC" id="2.7.11.1"/>
    </reaction>
</comment>
<evidence type="ECO:0000256" key="5">
    <source>
        <dbReference type="ARBA" id="ARBA00022679"/>
    </source>
</evidence>
<keyword evidence="5" id="KW-0808">Transferase</keyword>
<organism evidence="9 10">
    <name type="scientific">Dissostichus mawsoni</name>
    <name type="common">Antarctic cod</name>
    <dbReference type="NCBI Taxonomy" id="36200"/>
    <lineage>
        <taxon>Eukaryota</taxon>
        <taxon>Metazoa</taxon>
        <taxon>Chordata</taxon>
        <taxon>Craniata</taxon>
        <taxon>Vertebrata</taxon>
        <taxon>Euteleostomi</taxon>
        <taxon>Actinopterygii</taxon>
        <taxon>Neopterygii</taxon>
        <taxon>Teleostei</taxon>
        <taxon>Neoteleostei</taxon>
        <taxon>Acanthomorphata</taxon>
        <taxon>Eupercaria</taxon>
        <taxon>Perciformes</taxon>
        <taxon>Notothenioidei</taxon>
        <taxon>Nototheniidae</taxon>
        <taxon>Dissostichus</taxon>
    </lineage>
</organism>
<keyword evidence="4" id="KW-0597">Phosphoprotein</keyword>
<evidence type="ECO:0000256" key="1">
    <source>
        <dbReference type="ARBA" id="ARBA00008874"/>
    </source>
</evidence>
<evidence type="ECO:0000256" key="6">
    <source>
        <dbReference type="ARBA" id="ARBA00022777"/>
    </source>
</evidence>
<dbReference type="OrthoDB" id="9944944at2759"/>
<keyword evidence="10" id="KW-1185">Reference proteome</keyword>
<dbReference type="PANTHER" id="PTHR46538">
    <property type="entry name" value="PROTEIN KINASE DOMAIN-CONTAINING PROTEIN"/>
    <property type="match status" value="1"/>
</dbReference>
<name>A0A7J5XX49_DISMA</name>
<keyword evidence="6" id="KW-0418">Kinase</keyword>
<evidence type="ECO:0000256" key="3">
    <source>
        <dbReference type="ARBA" id="ARBA00022527"/>
    </source>
</evidence>
<dbReference type="PANTHER" id="PTHR46538:SF3">
    <property type="entry name" value="PROTEIN KINASE DOMAIN-CONTAINING PROTEIN"/>
    <property type="match status" value="1"/>
</dbReference>
<dbReference type="Proteomes" id="UP000518266">
    <property type="component" value="Unassembled WGS sequence"/>
</dbReference>
<dbReference type="AlphaFoldDB" id="A0A7J5XX49"/>
<evidence type="ECO:0000256" key="4">
    <source>
        <dbReference type="ARBA" id="ARBA00022553"/>
    </source>
</evidence>
<reference evidence="9 10" key="1">
    <citation type="submission" date="2020-03" db="EMBL/GenBank/DDBJ databases">
        <title>Dissostichus mawsoni Genome sequencing and assembly.</title>
        <authorList>
            <person name="Park H."/>
        </authorList>
    </citation>
    <scope>NUCLEOTIDE SEQUENCE [LARGE SCALE GENOMIC DNA]</scope>
    <source>
        <strain evidence="9">DM0001</strain>
        <tissue evidence="9">Muscle</tissue>
    </source>
</reference>
<keyword evidence="3" id="KW-0723">Serine/threonine-protein kinase</keyword>
<dbReference type="Pfam" id="PF12474">
    <property type="entry name" value="PKK"/>
    <property type="match status" value="1"/>
</dbReference>